<dbReference type="EMBL" id="KB631653">
    <property type="protein sequence ID" value="ERL85046.1"/>
    <property type="molecule type" value="Genomic_DNA"/>
</dbReference>
<dbReference type="AlphaFoldDB" id="U4U366"/>
<protein>
    <submittedName>
        <fullName evidence="1">Uncharacterized protein</fullName>
    </submittedName>
</protein>
<evidence type="ECO:0000313" key="1">
    <source>
        <dbReference type="EMBL" id="ERL85046.1"/>
    </source>
</evidence>
<sequence>DKEQNNYLHQLLSRQRSDIQHPSLCDYARRKAVYPTTTGVIFWAITKVDQHVSCCLIVKPSGHLQITRHSFALFERVLDLRVEDLVGRMYGTINYVRNFECGQSLVCFLFIFFVKGSLPPSPADSGVSDVDSSSSGHTSTDELKARLQPSIHSPVGGLFSRHPALTWNAPLHQHNQRQSHLGQQFYQPFTTSKSYIYGFFRHLMGGVKVAFGAFSSCEFSKART</sequence>
<reference evidence="1 2" key="1">
    <citation type="journal article" date="2013" name="Genome Biol.">
        <title>Draft genome of the mountain pine beetle, Dendroctonus ponderosae Hopkins, a major forest pest.</title>
        <authorList>
            <person name="Keeling C.I."/>
            <person name="Yuen M.M."/>
            <person name="Liao N.Y."/>
            <person name="Docking T.R."/>
            <person name="Chan S.K."/>
            <person name="Taylor G.A."/>
            <person name="Palmquist D.L."/>
            <person name="Jackman S.D."/>
            <person name="Nguyen A."/>
            <person name="Li M."/>
            <person name="Henderson H."/>
            <person name="Janes J.K."/>
            <person name="Zhao Y."/>
            <person name="Pandoh P."/>
            <person name="Moore R."/>
            <person name="Sperling F.A."/>
            <person name="Huber D.P."/>
            <person name="Birol I."/>
            <person name="Jones S.J."/>
            <person name="Bohlmann J."/>
        </authorList>
    </citation>
    <scope>NUCLEOTIDE SEQUENCE</scope>
</reference>
<dbReference type="OrthoDB" id="8196042at2759"/>
<gene>
    <name evidence="1" type="ORF">D910_02469</name>
</gene>
<name>U4U366_DENPD</name>
<accession>U4U366</accession>
<feature type="non-terminal residue" evidence="1">
    <location>
        <position position="1"/>
    </location>
</feature>
<organism evidence="1 2">
    <name type="scientific">Dendroctonus ponderosae</name>
    <name type="common">Mountain pine beetle</name>
    <dbReference type="NCBI Taxonomy" id="77166"/>
    <lineage>
        <taxon>Eukaryota</taxon>
        <taxon>Metazoa</taxon>
        <taxon>Ecdysozoa</taxon>
        <taxon>Arthropoda</taxon>
        <taxon>Hexapoda</taxon>
        <taxon>Insecta</taxon>
        <taxon>Pterygota</taxon>
        <taxon>Neoptera</taxon>
        <taxon>Endopterygota</taxon>
        <taxon>Coleoptera</taxon>
        <taxon>Polyphaga</taxon>
        <taxon>Cucujiformia</taxon>
        <taxon>Curculionidae</taxon>
        <taxon>Scolytinae</taxon>
        <taxon>Dendroctonus</taxon>
    </lineage>
</organism>
<proteinExistence type="predicted"/>
<dbReference type="Proteomes" id="UP000030742">
    <property type="component" value="Unassembled WGS sequence"/>
</dbReference>
<evidence type="ECO:0000313" key="2">
    <source>
        <dbReference type="Proteomes" id="UP000030742"/>
    </source>
</evidence>